<reference evidence="2" key="2">
    <citation type="journal article" date="2021" name="Genome Biol. Evol.">
        <title>Developing a high-quality reference genome for a parasitic bivalve with doubly uniparental inheritance (Bivalvia: Unionida).</title>
        <authorList>
            <person name="Smith C.H."/>
        </authorList>
    </citation>
    <scope>NUCLEOTIDE SEQUENCE</scope>
    <source>
        <strain evidence="2">CHS0354</strain>
        <tissue evidence="2">Mantle</tissue>
    </source>
</reference>
<name>A0AAE0TKZ9_9BIVA</name>
<protein>
    <submittedName>
        <fullName evidence="2">Uncharacterized protein</fullName>
    </submittedName>
</protein>
<keyword evidence="3" id="KW-1185">Reference proteome</keyword>
<dbReference type="EMBL" id="JAEAOA010001311">
    <property type="protein sequence ID" value="KAK3611884.1"/>
    <property type="molecule type" value="Genomic_DNA"/>
</dbReference>
<gene>
    <name evidence="2" type="ORF">CHS0354_021319</name>
</gene>
<reference evidence="2" key="1">
    <citation type="journal article" date="2021" name="Genome Biol. Evol.">
        <title>A High-Quality Reference Genome for a Parasitic Bivalve with Doubly Uniparental Inheritance (Bivalvia: Unionida).</title>
        <authorList>
            <person name="Smith C.H."/>
        </authorList>
    </citation>
    <scope>NUCLEOTIDE SEQUENCE</scope>
    <source>
        <strain evidence="2">CHS0354</strain>
    </source>
</reference>
<sequence length="129" mass="14531">MVSLTHKSERVELTSDDIEITALPKSPKSAVKTPFERICETRVVSTTWLDEPDMEDIKIPPSQSTSEIEDNQRDTRSQEVCDSELNDESTFVPNLSTIQEETSPIQTGRKSIEALVPGINFEQILSHTR</sequence>
<comment type="caution">
    <text evidence="2">The sequence shown here is derived from an EMBL/GenBank/DDBJ whole genome shotgun (WGS) entry which is preliminary data.</text>
</comment>
<accession>A0AAE0TKZ9</accession>
<evidence type="ECO:0000313" key="2">
    <source>
        <dbReference type="EMBL" id="KAK3611884.1"/>
    </source>
</evidence>
<evidence type="ECO:0000256" key="1">
    <source>
        <dbReference type="SAM" id="MobiDB-lite"/>
    </source>
</evidence>
<organism evidence="2 3">
    <name type="scientific">Potamilus streckersoni</name>
    <dbReference type="NCBI Taxonomy" id="2493646"/>
    <lineage>
        <taxon>Eukaryota</taxon>
        <taxon>Metazoa</taxon>
        <taxon>Spiralia</taxon>
        <taxon>Lophotrochozoa</taxon>
        <taxon>Mollusca</taxon>
        <taxon>Bivalvia</taxon>
        <taxon>Autobranchia</taxon>
        <taxon>Heteroconchia</taxon>
        <taxon>Palaeoheterodonta</taxon>
        <taxon>Unionida</taxon>
        <taxon>Unionoidea</taxon>
        <taxon>Unionidae</taxon>
        <taxon>Ambleminae</taxon>
        <taxon>Lampsilini</taxon>
        <taxon>Potamilus</taxon>
    </lineage>
</organism>
<feature type="region of interest" description="Disordered" evidence="1">
    <location>
        <begin position="52"/>
        <end position="88"/>
    </location>
</feature>
<evidence type="ECO:0000313" key="3">
    <source>
        <dbReference type="Proteomes" id="UP001195483"/>
    </source>
</evidence>
<dbReference type="AlphaFoldDB" id="A0AAE0TKZ9"/>
<dbReference type="Proteomes" id="UP001195483">
    <property type="component" value="Unassembled WGS sequence"/>
</dbReference>
<proteinExistence type="predicted"/>
<reference evidence="2" key="3">
    <citation type="submission" date="2023-05" db="EMBL/GenBank/DDBJ databases">
        <authorList>
            <person name="Smith C.H."/>
        </authorList>
    </citation>
    <scope>NUCLEOTIDE SEQUENCE</scope>
    <source>
        <strain evidence="2">CHS0354</strain>
        <tissue evidence="2">Mantle</tissue>
    </source>
</reference>
<feature type="compositionally biased region" description="Basic and acidic residues" evidence="1">
    <location>
        <begin position="70"/>
        <end position="79"/>
    </location>
</feature>